<evidence type="ECO:0000313" key="1">
    <source>
        <dbReference type="EMBL" id="TBT97060.1"/>
    </source>
</evidence>
<dbReference type="EMBL" id="PITJ01002528">
    <property type="protein sequence ID" value="TBT97060.1"/>
    <property type="molecule type" value="Genomic_DNA"/>
</dbReference>
<dbReference type="Proteomes" id="UP000292362">
    <property type="component" value="Unassembled WGS sequence"/>
</dbReference>
<protein>
    <submittedName>
        <fullName evidence="1">Uncharacterized protein</fullName>
    </submittedName>
</protein>
<sequence>MYENVLGYSRHSNDRLSIRHEEIRRRQQYSNNIDSYSRNLSGRDNLRLNYNRGENYSRINGNGSAQRTNILLNRRSIHMQDNSRDIIIPMTAIDTNEHTDPVTPENIRQIEFFNSNFTLADLPRPPRQPRPFPVQHTPLPTEPFPVQQTSVQPLTFRSTPFESTPLQIIQFQPTPSSIQQFLRTDTSLQNTQLYPFLLQTPPLQPFSYAQLPSQHFLSPHPLIEPTPYQQFPFILFSFQQMTFHSTPFQAISSQPIPPQPIPPQPIPPQLILPQLILPQPILFQAISSQPIPPQPIPP</sequence>
<accession>A0A4Q9KSA6</accession>
<feature type="non-terminal residue" evidence="1">
    <location>
        <position position="298"/>
    </location>
</feature>
<evidence type="ECO:0000313" key="2">
    <source>
        <dbReference type="Proteomes" id="UP000292362"/>
    </source>
</evidence>
<reference evidence="1 2" key="1">
    <citation type="submission" date="2017-12" db="EMBL/GenBank/DDBJ databases">
        <authorList>
            <person name="Pombert J.-F."/>
            <person name="Haag K.L."/>
            <person name="Ebert D."/>
        </authorList>
    </citation>
    <scope>NUCLEOTIDE SEQUENCE [LARGE SCALE GENOMIC DNA]</scope>
    <source>
        <strain evidence="1">FI-OER-3-3</strain>
    </source>
</reference>
<name>A0A4Q9KSA6_9MICR</name>
<dbReference type="AlphaFoldDB" id="A0A4Q9KSA6"/>
<dbReference type="VEuPathDB" id="MicrosporidiaDB:CWI37_2528p0010"/>
<gene>
    <name evidence="1" type="ORF">CWI37_2528p0010</name>
</gene>
<proteinExistence type="predicted"/>
<comment type="caution">
    <text evidence="1">The sequence shown here is derived from an EMBL/GenBank/DDBJ whole genome shotgun (WGS) entry which is preliminary data.</text>
</comment>
<organism evidence="1 2">
    <name type="scientific">Hamiltosporidium tvaerminnensis</name>
    <dbReference type="NCBI Taxonomy" id="1176355"/>
    <lineage>
        <taxon>Eukaryota</taxon>
        <taxon>Fungi</taxon>
        <taxon>Fungi incertae sedis</taxon>
        <taxon>Microsporidia</taxon>
        <taxon>Dubosqiidae</taxon>
        <taxon>Hamiltosporidium</taxon>
    </lineage>
</organism>